<dbReference type="Proteomes" id="UP000007350">
    <property type="component" value="Unassembled WGS sequence"/>
</dbReference>
<gene>
    <name evidence="3" type="ORF">MOQ_005470</name>
</gene>
<feature type="region of interest" description="Disordered" evidence="1">
    <location>
        <begin position="1"/>
        <end position="38"/>
    </location>
</feature>
<dbReference type="InterPro" id="IPR036278">
    <property type="entry name" value="Sialidase_sf"/>
</dbReference>
<dbReference type="Pfam" id="PF13859">
    <property type="entry name" value="BNR_3"/>
    <property type="match status" value="1"/>
</dbReference>
<organism evidence="3 4">
    <name type="scientific">Trypanosoma cruzi marinkellei</name>
    <dbReference type="NCBI Taxonomy" id="85056"/>
    <lineage>
        <taxon>Eukaryota</taxon>
        <taxon>Discoba</taxon>
        <taxon>Euglenozoa</taxon>
        <taxon>Kinetoplastea</taxon>
        <taxon>Metakinetoplastina</taxon>
        <taxon>Trypanosomatida</taxon>
        <taxon>Trypanosomatidae</taxon>
        <taxon>Trypanosoma</taxon>
        <taxon>Schizotrypanum</taxon>
    </lineage>
</organism>
<dbReference type="EMBL" id="AHKC01011797">
    <property type="protein sequence ID" value="EKF30712.1"/>
    <property type="molecule type" value="Genomic_DNA"/>
</dbReference>
<comment type="caution">
    <text evidence="3">The sequence shown here is derived from an EMBL/GenBank/DDBJ whole genome shotgun (WGS) entry which is preliminary data.</text>
</comment>
<dbReference type="InterPro" id="IPR011040">
    <property type="entry name" value="Sialidase"/>
</dbReference>
<evidence type="ECO:0000259" key="2">
    <source>
        <dbReference type="Pfam" id="PF13859"/>
    </source>
</evidence>
<evidence type="ECO:0000313" key="3">
    <source>
        <dbReference type="EMBL" id="EKF30712.1"/>
    </source>
</evidence>
<feature type="domain" description="Sialidase" evidence="2">
    <location>
        <begin position="97"/>
        <end position="249"/>
    </location>
</feature>
<dbReference type="AlphaFoldDB" id="K2NPC9"/>
<sequence length="257" mass="28426">MHSRVAAVKAPRTHNRRRVTGSSGRRRGGRESERQRPNMSRRVFASAVLLLLLVMMCSTGGAVQDVKSPVVGSQPRKSFVWRDVKKDGGETVESLRVPSLVELKGDVFAVAHAYCKGKDENEGFTGIALEVLALTDKQSKELDTVEVKTQVLVECPSGKEDCASKRMDQDVSQENKRVDVSQPTTVVKGNDIYMLAGVYMHLGAAKEQLSAMAQWGLLLLRGNFSGDDSNSNKKICWNYIDVLQNTLNIHKKNLSHK</sequence>
<accession>K2NPC9</accession>
<protein>
    <submittedName>
        <fullName evidence="3">Trans-sialidase, putative</fullName>
    </submittedName>
</protein>
<evidence type="ECO:0000256" key="1">
    <source>
        <dbReference type="SAM" id="MobiDB-lite"/>
    </source>
</evidence>
<feature type="compositionally biased region" description="Basic residues" evidence="1">
    <location>
        <begin position="11"/>
        <end position="28"/>
    </location>
</feature>
<dbReference type="Gene3D" id="2.120.10.10">
    <property type="match status" value="1"/>
</dbReference>
<evidence type="ECO:0000313" key="4">
    <source>
        <dbReference type="Proteomes" id="UP000007350"/>
    </source>
</evidence>
<keyword evidence="4" id="KW-1185">Reference proteome</keyword>
<dbReference type="SUPFAM" id="SSF50939">
    <property type="entry name" value="Sialidases"/>
    <property type="match status" value="1"/>
</dbReference>
<name>K2NPC9_TRYCR</name>
<proteinExistence type="predicted"/>
<reference evidence="3 4" key="1">
    <citation type="journal article" date="2012" name="BMC Genomics">
        <title>Comparative genomic analysis of human infective Trypanosoma cruzi lineages with the bat-restricted subspecies T. cruzi marinkellei.</title>
        <authorList>
            <person name="Franzen O."/>
            <person name="Talavera-Lopez C."/>
            <person name="Ochaya S."/>
            <person name="Butler C.E."/>
            <person name="Messenger L.A."/>
            <person name="Lewis M.D."/>
            <person name="Llewellyn M.S."/>
            <person name="Marinkelle C.J."/>
            <person name="Tyler K.M."/>
            <person name="Miles M.A."/>
            <person name="Andersson B."/>
        </authorList>
    </citation>
    <scope>NUCLEOTIDE SEQUENCE [LARGE SCALE GENOMIC DNA]</scope>
    <source>
        <strain evidence="3 4">B7</strain>
    </source>
</reference>